<accession>A0ABW1IQZ5</accession>
<comment type="caution">
    <text evidence="1">The sequence shown here is derived from an EMBL/GenBank/DDBJ whole genome shotgun (WGS) entry which is preliminary data.</text>
</comment>
<gene>
    <name evidence="1" type="ORF">ACFPXP_14085</name>
</gene>
<proteinExistence type="predicted"/>
<dbReference type="RefSeq" id="WP_379894955.1">
    <property type="nucleotide sequence ID" value="NZ_CBCSCT010000038.1"/>
</dbReference>
<reference evidence="2" key="1">
    <citation type="journal article" date="2019" name="Int. J. Syst. Evol. Microbiol.">
        <title>The Global Catalogue of Microorganisms (GCM) 10K type strain sequencing project: providing services to taxonomists for standard genome sequencing and annotation.</title>
        <authorList>
            <consortium name="The Broad Institute Genomics Platform"/>
            <consortium name="The Broad Institute Genome Sequencing Center for Infectious Disease"/>
            <person name="Wu L."/>
            <person name="Ma J."/>
        </authorList>
    </citation>
    <scope>NUCLEOTIDE SEQUENCE [LARGE SCALE GENOMIC DNA]</scope>
    <source>
        <strain evidence="2">CCM 8749</strain>
    </source>
</reference>
<protein>
    <submittedName>
        <fullName evidence="1">DUF3231 family protein</fullName>
    </submittedName>
</protein>
<dbReference type="Pfam" id="PF11553">
    <property type="entry name" value="DUF3231"/>
    <property type="match status" value="1"/>
</dbReference>
<dbReference type="EMBL" id="JBHSQV010000165">
    <property type="protein sequence ID" value="MFC5987532.1"/>
    <property type="molecule type" value="Genomic_DNA"/>
</dbReference>
<dbReference type="Proteomes" id="UP001596250">
    <property type="component" value="Unassembled WGS sequence"/>
</dbReference>
<dbReference type="InterPro" id="IPR021617">
    <property type="entry name" value="DUF3231"/>
</dbReference>
<sequence>MYFYAKDGIKMMIKHGWMEEPPQMENRQELIKH</sequence>
<keyword evidence="2" id="KW-1185">Reference proteome</keyword>
<name>A0ABW1IQZ5_9BACL</name>
<organism evidence="1 2">
    <name type="scientific">Marinicrinis lubricantis</name>
    <dbReference type="NCBI Taxonomy" id="2086470"/>
    <lineage>
        <taxon>Bacteria</taxon>
        <taxon>Bacillati</taxon>
        <taxon>Bacillota</taxon>
        <taxon>Bacilli</taxon>
        <taxon>Bacillales</taxon>
        <taxon>Paenibacillaceae</taxon>
    </lineage>
</organism>
<evidence type="ECO:0000313" key="2">
    <source>
        <dbReference type="Proteomes" id="UP001596250"/>
    </source>
</evidence>
<evidence type="ECO:0000313" key="1">
    <source>
        <dbReference type="EMBL" id="MFC5987532.1"/>
    </source>
</evidence>